<accession>A0A0N1H4P2</accession>
<keyword evidence="2" id="KW-1185">Reference proteome</keyword>
<evidence type="ECO:0008006" key="3">
    <source>
        <dbReference type="Google" id="ProtNLM"/>
    </source>
</evidence>
<name>A0A0N1H4P2_9EURO</name>
<dbReference type="Proteomes" id="UP000038010">
    <property type="component" value="Unassembled WGS sequence"/>
</dbReference>
<dbReference type="VEuPathDB" id="FungiDB:AB675_7269"/>
<reference evidence="1 2" key="1">
    <citation type="submission" date="2015-06" db="EMBL/GenBank/DDBJ databases">
        <title>Draft genome of the ant-associated black yeast Phialophora attae CBS 131958.</title>
        <authorList>
            <person name="Moreno L.F."/>
            <person name="Stielow B.J."/>
            <person name="de Hoog S."/>
            <person name="Vicente V.A."/>
            <person name="Weiss V.A."/>
            <person name="de Vries M."/>
            <person name="Cruz L.M."/>
            <person name="Souza E.M."/>
        </authorList>
    </citation>
    <scope>NUCLEOTIDE SEQUENCE [LARGE SCALE GENOMIC DNA]</scope>
    <source>
        <strain evidence="1 2">CBS 131958</strain>
    </source>
</reference>
<dbReference type="GeneID" id="28739503"/>
<protein>
    <recommendedName>
        <fullName evidence="3">F-box domain-containing protein</fullName>
    </recommendedName>
</protein>
<sequence>MAPPVLDPEDSRKMSAQASDVVPTLMSLPPEILEIILRKVFSDRCLHASMRRFPRLNIMLPKAILVSKAYFKVAKHAALQDSMIIVRDTCYFWSKDWLDETLDITVCTDFQTIQYLTILNMNQSTDKPYIEVLEAVLDAVPNLRRLVLGALNTVRLQRDDFICLRQEHFSYVPDDESCTDNLGNVAVALHSKGALAIKTSFMAHFLPDRYPWDPYGCFLAAAIETWLVQDVGVELCLEAEVGGEVGGEDPDPFWQPFCLWAARLNLRRNTLSIIPACENSRHVEGGEPESMMKMDPSFLLDSLKSPIAQGRLRAYKAEYRKD</sequence>
<dbReference type="EMBL" id="LFJN01000032">
    <property type="protein sequence ID" value="KPI36347.1"/>
    <property type="molecule type" value="Genomic_DNA"/>
</dbReference>
<dbReference type="RefSeq" id="XP_017996310.1">
    <property type="nucleotide sequence ID" value="XM_018147624.1"/>
</dbReference>
<dbReference type="AlphaFoldDB" id="A0A0N1H4P2"/>
<gene>
    <name evidence="1" type="ORF">AB675_7269</name>
</gene>
<comment type="caution">
    <text evidence="1">The sequence shown here is derived from an EMBL/GenBank/DDBJ whole genome shotgun (WGS) entry which is preliminary data.</text>
</comment>
<evidence type="ECO:0000313" key="2">
    <source>
        <dbReference type="Proteomes" id="UP000038010"/>
    </source>
</evidence>
<proteinExistence type="predicted"/>
<evidence type="ECO:0000313" key="1">
    <source>
        <dbReference type="EMBL" id="KPI36347.1"/>
    </source>
</evidence>
<organism evidence="1 2">
    <name type="scientific">Cyphellophora attinorum</name>
    <dbReference type="NCBI Taxonomy" id="1664694"/>
    <lineage>
        <taxon>Eukaryota</taxon>
        <taxon>Fungi</taxon>
        <taxon>Dikarya</taxon>
        <taxon>Ascomycota</taxon>
        <taxon>Pezizomycotina</taxon>
        <taxon>Eurotiomycetes</taxon>
        <taxon>Chaetothyriomycetidae</taxon>
        <taxon>Chaetothyriales</taxon>
        <taxon>Cyphellophoraceae</taxon>
        <taxon>Cyphellophora</taxon>
    </lineage>
</organism>